<comment type="similarity">
    <text evidence="3">Belongs to the RBT5 family.</text>
</comment>
<comment type="caution">
    <text evidence="12">The sequence shown here is derived from an EMBL/GenBank/DDBJ whole genome shotgun (WGS) entry which is preliminary data.</text>
</comment>
<keyword evidence="5" id="KW-0472">Membrane</keyword>
<evidence type="ECO:0000256" key="6">
    <source>
        <dbReference type="ARBA" id="ARBA00022729"/>
    </source>
</evidence>
<keyword evidence="9" id="KW-0479">Metal-binding</keyword>
<keyword evidence="5" id="KW-0325">Glycoprotein</keyword>
<name>A0A9W4NG20_9EURO</name>
<dbReference type="Pfam" id="PF05730">
    <property type="entry name" value="CFEM"/>
    <property type="match status" value="1"/>
</dbReference>
<dbReference type="OrthoDB" id="4505683at2759"/>
<evidence type="ECO:0000256" key="10">
    <source>
        <dbReference type="SAM" id="SignalP"/>
    </source>
</evidence>
<reference evidence="12" key="1">
    <citation type="submission" date="2021-07" db="EMBL/GenBank/DDBJ databases">
        <authorList>
            <person name="Branca A.L. A."/>
        </authorList>
    </citation>
    <scope>NUCLEOTIDE SEQUENCE</scope>
</reference>
<dbReference type="GO" id="GO:0098552">
    <property type="term" value="C:side of membrane"/>
    <property type="evidence" value="ECO:0007669"/>
    <property type="project" value="UniProtKB-KW"/>
</dbReference>
<keyword evidence="8" id="KW-0449">Lipoprotein</keyword>
<keyword evidence="5" id="KW-0336">GPI-anchor</keyword>
<gene>
    <name evidence="12" type="ORF">PSALAMII_LOCUS5005</name>
</gene>
<evidence type="ECO:0000256" key="4">
    <source>
        <dbReference type="ARBA" id="ARBA00022525"/>
    </source>
</evidence>
<evidence type="ECO:0000313" key="12">
    <source>
        <dbReference type="EMBL" id="CAG8374557.1"/>
    </source>
</evidence>
<keyword evidence="7" id="KW-1015">Disulfide bond</keyword>
<feature type="binding site" description="axial binding residue" evidence="9">
    <location>
        <position position="49"/>
    </location>
    <ligand>
        <name>heme</name>
        <dbReference type="ChEBI" id="CHEBI:30413"/>
    </ligand>
    <ligandPart>
        <name>Fe</name>
        <dbReference type="ChEBI" id="CHEBI:18248"/>
    </ligandPart>
</feature>
<accession>A0A9W4NG20</accession>
<evidence type="ECO:0000256" key="7">
    <source>
        <dbReference type="ARBA" id="ARBA00023157"/>
    </source>
</evidence>
<evidence type="ECO:0000256" key="9">
    <source>
        <dbReference type="PROSITE-ProRule" id="PRU01356"/>
    </source>
</evidence>
<keyword evidence="9" id="KW-0408">Iron</keyword>
<keyword evidence="6 10" id="KW-0732">Signal</keyword>
<dbReference type="Proteomes" id="UP001152592">
    <property type="component" value="Unassembled WGS sequence"/>
</dbReference>
<dbReference type="PROSITE" id="PS52012">
    <property type="entry name" value="CFEM"/>
    <property type="match status" value="1"/>
</dbReference>
<protein>
    <recommendedName>
        <fullName evidence="11">CFEM domain-containing protein</fullName>
    </recommendedName>
</protein>
<dbReference type="AlphaFoldDB" id="A0A9W4NG20"/>
<evidence type="ECO:0000259" key="11">
    <source>
        <dbReference type="PROSITE" id="PS52012"/>
    </source>
</evidence>
<sequence>MKLTIFLPLTAFLSWAVAESVDPREDASPCLTRCLSEAAAVAGCVSSVDYKCTCPNTAFKDTLGTCMKSACTADDITGVLPLQPSSFLLGLP</sequence>
<dbReference type="InterPro" id="IPR008427">
    <property type="entry name" value="Extracellular_membr_CFEM_dom"/>
</dbReference>
<comment type="subcellular location">
    <subcellularLocation>
        <location evidence="1">Membrane</location>
        <topology evidence="1">Lipid-anchor</topology>
        <topology evidence="1">GPI-anchor</topology>
    </subcellularLocation>
    <subcellularLocation>
        <location evidence="2">Secreted</location>
    </subcellularLocation>
</comment>
<feature type="domain" description="CFEM" evidence="11">
    <location>
        <begin position="1"/>
        <end position="92"/>
    </location>
</feature>
<evidence type="ECO:0000256" key="5">
    <source>
        <dbReference type="ARBA" id="ARBA00022622"/>
    </source>
</evidence>
<evidence type="ECO:0000256" key="1">
    <source>
        <dbReference type="ARBA" id="ARBA00004589"/>
    </source>
</evidence>
<evidence type="ECO:0000256" key="2">
    <source>
        <dbReference type="ARBA" id="ARBA00004613"/>
    </source>
</evidence>
<organism evidence="12 13">
    <name type="scientific">Penicillium salamii</name>
    <dbReference type="NCBI Taxonomy" id="1612424"/>
    <lineage>
        <taxon>Eukaryota</taxon>
        <taxon>Fungi</taxon>
        <taxon>Dikarya</taxon>
        <taxon>Ascomycota</taxon>
        <taxon>Pezizomycotina</taxon>
        <taxon>Eurotiomycetes</taxon>
        <taxon>Eurotiomycetidae</taxon>
        <taxon>Eurotiales</taxon>
        <taxon>Aspergillaceae</taxon>
        <taxon>Penicillium</taxon>
    </lineage>
</organism>
<dbReference type="EMBL" id="CAJVPD010000230">
    <property type="protein sequence ID" value="CAG8374557.1"/>
    <property type="molecule type" value="Genomic_DNA"/>
</dbReference>
<dbReference type="GO" id="GO:0005576">
    <property type="term" value="C:extracellular region"/>
    <property type="evidence" value="ECO:0007669"/>
    <property type="project" value="UniProtKB-SubCell"/>
</dbReference>
<proteinExistence type="inferred from homology"/>
<feature type="chain" id="PRO_5040841026" description="CFEM domain-containing protein" evidence="10">
    <location>
        <begin position="19"/>
        <end position="92"/>
    </location>
</feature>
<comment type="caution">
    <text evidence="9">Lacks conserved residue(s) required for the propagation of feature annotation.</text>
</comment>
<dbReference type="GO" id="GO:0046872">
    <property type="term" value="F:metal ion binding"/>
    <property type="evidence" value="ECO:0007669"/>
    <property type="project" value="UniProtKB-UniRule"/>
</dbReference>
<keyword evidence="9" id="KW-0349">Heme</keyword>
<evidence type="ECO:0000256" key="8">
    <source>
        <dbReference type="ARBA" id="ARBA00023288"/>
    </source>
</evidence>
<feature type="signal peptide" evidence="10">
    <location>
        <begin position="1"/>
        <end position="18"/>
    </location>
</feature>
<evidence type="ECO:0000313" key="13">
    <source>
        <dbReference type="Proteomes" id="UP001152592"/>
    </source>
</evidence>
<evidence type="ECO:0000256" key="3">
    <source>
        <dbReference type="ARBA" id="ARBA00010031"/>
    </source>
</evidence>
<keyword evidence="4" id="KW-0964">Secreted</keyword>